<proteinExistence type="predicted"/>
<dbReference type="RefSeq" id="XP_033671023.1">
    <property type="nucleotide sequence ID" value="XM_033805072.1"/>
</dbReference>
<dbReference type="Proteomes" id="UP000799537">
    <property type="component" value="Unassembled WGS sequence"/>
</dbReference>
<dbReference type="GeneID" id="54558344"/>
<keyword evidence="2" id="KW-1185">Reference proteome</keyword>
<evidence type="ECO:0000313" key="1">
    <source>
        <dbReference type="EMBL" id="KAF2170134.1"/>
    </source>
</evidence>
<dbReference type="OrthoDB" id="3626266at2759"/>
<sequence length="210" mass="23715">MLGGSKANIYVSVAQGHDRAIQGEHHYRRGQPEWYLSLEPHKHHVPGLPHKKDPEPIHYHASIDESGSYSITTYGVKGEPEILGNILVAENVKTTQDDVHNALKERLVTGPSKLPSEQTSEDEPEHWIRKALHVLQAHEVVDKFDVGEFMTYAHAYAANRAEHEAPAMIAYPRLNKDHEKKAQKHQFWVTYPMASKVSPRNGFGKYGGLM</sequence>
<dbReference type="AlphaFoldDB" id="A0A6A6CSK1"/>
<protein>
    <submittedName>
        <fullName evidence="1">Uncharacterized protein</fullName>
    </submittedName>
</protein>
<gene>
    <name evidence="1" type="ORF">M409DRAFT_19739</name>
</gene>
<accession>A0A6A6CSK1</accession>
<evidence type="ECO:0000313" key="2">
    <source>
        <dbReference type="Proteomes" id="UP000799537"/>
    </source>
</evidence>
<organism evidence="1 2">
    <name type="scientific">Zasmidium cellare ATCC 36951</name>
    <dbReference type="NCBI Taxonomy" id="1080233"/>
    <lineage>
        <taxon>Eukaryota</taxon>
        <taxon>Fungi</taxon>
        <taxon>Dikarya</taxon>
        <taxon>Ascomycota</taxon>
        <taxon>Pezizomycotina</taxon>
        <taxon>Dothideomycetes</taxon>
        <taxon>Dothideomycetidae</taxon>
        <taxon>Mycosphaerellales</taxon>
        <taxon>Mycosphaerellaceae</taxon>
        <taxon>Zasmidium</taxon>
    </lineage>
</organism>
<name>A0A6A6CSK1_ZASCE</name>
<dbReference type="EMBL" id="ML993586">
    <property type="protein sequence ID" value="KAF2170134.1"/>
    <property type="molecule type" value="Genomic_DNA"/>
</dbReference>
<reference evidence="1" key="1">
    <citation type="journal article" date="2020" name="Stud. Mycol.">
        <title>101 Dothideomycetes genomes: a test case for predicting lifestyles and emergence of pathogens.</title>
        <authorList>
            <person name="Haridas S."/>
            <person name="Albert R."/>
            <person name="Binder M."/>
            <person name="Bloem J."/>
            <person name="Labutti K."/>
            <person name="Salamov A."/>
            <person name="Andreopoulos B."/>
            <person name="Baker S."/>
            <person name="Barry K."/>
            <person name="Bills G."/>
            <person name="Bluhm B."/>
            <person name="Cannon C."/>
            <person name="Castanera R."/>
            <person name="Culley D."/>
            <person name="Daum C."/>
            <person name="Ezra D."/>
            <person name="Gonzalez J."/>
            <person name="Henrissat B."/>
            <person name="Kuo A."/>
            <person name="Liang C."/>
            <person name="Lipzen A."/>
            <person name="Lutzoni F."/>
            <person name="Magnuson J."/>
            <person name="Mondo S."/>
            <person name="Nolan M."/>
            <person name="Ohm R."/>
            <person name="Pangilinan J."/>
            <person name="Park H.-J."/>
            <person name="Ramirez L."/>
            <person name="Alfaro M."/>
            <person name="Sun H."/>
            <person name="Tritt A."/>
            <person name="Yoshinaga Y."/>
            <person name="Zwiers L.-H."/>
            <person name="Turgeon B."/>
            <person name="Goodwin S."/>
            <person name="Spatafora J."/>
            <person name="Crous P."/>
            <person name="Grigoriev I."/>
        </authorList>
    </citation>
    <scope>NUCLEOTIDE SEQUENCE</scope>
    <source>
        <strain evidence="1">ATCC 36951</strain>
    </source>
</reference>